<dbReference type="Proteomes" id="UP000519004">
    <property type="component" value="Unassembled WGS sequence"/>
</dbReference>
<evidence type="ECO:0000313" key="3">
    <source>
        <dbReference type="Proteomes" id="UP000519004"/>
    </source>
</evidence>
<keyword evidence="1" id="KW-1133">Transmembrane helix</keyword>
<sequence>MLVLMLAWRQTSVLQAIVALGLLFYCMGVPA</sequence>
<keyword evidence="3" id="KW-1185">Reference proteome</keyword>
<proteinExistence type="predicted"/>
<keyword evidence="1" id="KW-0812">Transmembrane</keyword>
<protein>
    <submittedName>
        <fullName evidence="2">Uncharacterized protein</fullName>
    </submittedName>
</protein>
<feature type="transmembrane region" description="Helical" evidence="1">
    <location>
        <begin position="12"/>
        <end position="30"/>
    </location>
</feature>
<keyword evidence="1" id="KW-0472">Membrane</keyword>
<organism evidence="2 3">
    <name type="scientific">Rehaibacterium terrae</name>
    <dbReference type="NCBI Taxonomy" id="1341696"/>
    <lineage>
        <taxon>Bacteria</taxon>
        <taxon>Pseudomonadati</taxon>
        <taxon>Pseudomonadota</taxon>
        <taxon>Gammaproteobacteria</taxon>
        <taxon>Lysobacterales</taxon>
        <taxon>Lysobacteraceae</taxon>
        <taxon>Rehaibacterium</taxon>
    </lineage>
</organism>
<accession>A0A7W7XZQ2</accession>
<gene>
    <name evidence="2" type="ORF">HNQ58_001332</name>
</gene>
<evidence type="ECO:0000256" key="1">
    <source>
        <dbReference type="SAM" id="Phobius"/>
    </source>
</evidence>
<dbReference type="AlphaFoldDB" id="A0A7W7XZQ2"/>
<evidence type="ECO:0000313" key="2">
    <source>
        <dbReference type="EMBL" id="MBB5015434.1"/>
    </source>
</evidence>
<dbReference type="EMBL" id="JACHHX010000007">
    <property type="protein sequence ID" value="MBB5015434.1"/>
    <property type="molecule type" value="Genomic_DNA"/>
</dbReference>
<name>A0A7W7XZQ2_9GAMM</name>
<reference evidence="2 3" key="1">
    <citation type="submission" date="2020-08" db="EMBL/GenBank/DDBJ databases">
        <title>Genomic Encyclopedia of Type Strains, Phase IV (KMG-IV): sequencing the most valuable type-strain genomes for metagenomic binning, comparative biology and taxonomic classification.</title>
        <authorList>
            <person name="Goeker M."/>
        </authorList>
    </citation>
    <scope>NUCLEOTIDE SEQUENCE [LARGE SCALE GENOMIC DNA]</scope>
    <source>
        <strain evidence="2 3">DSM 25897</strain>
    </source>
</reference>
<comment type="caution">
    <text evidence="2">The sequence shown here is derived from an EMBL/GenBank/DDBJ whole genome shotgun (WGS) entry which is preliminary data.</text>
</comment>